<protein>
    <submittedName>
        <fullName evidence="1">Uncharacterized protein</fullName>
    </submittedName>
</protein>
<dbReference type="EMBL" id="BARV01034060">
    <property type="protein sequence ID" value="GAI56598.1"/>
    <property type="molecule type" value="Genomic_DNA"/>
</dbReference>
<dbReference type="AlphaFoldDB" id="X1PL77"/>
<evidence type="ECO:0000313" key="1">
    <source>
        <dbReference type="EMBL" id="GAI56598.1"/>
    </source>
</evidence>
<name>X1PL77_9ZZZZ</name>
<gene>
    <name evidence="1" type="ORF">S06H3_53422</name>
</gene>
<accession>X1PL77</accession>
<organism evidence="1">
    <name type="scientific">marine sediment metagenome</name>
    <dbReference type="NCBI Taxonomy" id="412755"/>
    <lineage>
        <taxon>unclassified sequences</taxon>
        <taxon>metagenomes</taxon>
        <taxon>ecological metagenomes</taxon>
    </lineage>
</organism>
<reference evidence="1" key="1">
    <citation type="journal article" date="2014" name="Front. Microbiol.">
        <title>High frequency of phylogenetically diverse reductive dehalogenase-homologous genes in deep subseafloor sedimentary metagenomes.</title>
        <authorList>
            <person name="Kawai M."/>
            <person name="Futagami T."/>
            <person name="Toyoda A."/>
            <person name="Takaki Y."/>
            <person name="Nishi S."/>
            <person name="Hori S."/>
            <person name="Arai W."/>
            <person name="Tsubouchi T."/>
            <person name="Morono Y."/>
            <person name="Uchiyama I."/>
            <person name="Ito T."/>
            <person name="Fujiyama A."/>
            <person name="Inagaki F."/>
            <person name="Takami H."/>
        </authorList>
    </citation>
    <scope>NUCLEOTIDE SEQUENCE</scope>
    <source>
        <strain evidence="1">Expedition CK06-06</strain>
    </source>
</reference>
<comment type="caution">
    <text evidence="1">The sequence shown here is derived from an EMBL/GenBank/DDBJ whole genome shotgun (WGS) entry which is preliminary data.</text>
</comment>
<sequence length="111" mass="13069">MSERIFCPLKGKWHRLIKIRRKTWEFRDAKSPVARQLLRHRDNLPMDIELRRGYTGQSLWATADKIIEFSDPFKIPKRVMDAGCVTPDILQTLFDHRPLVGVHFRLTGART</sequence>
<proteinExistence type="predicted"/>